<feature type="transmembrane region" description="Helical" evidence="1">
    <location>
        <begin position="53"/>
        <end position="72"/>
    </location>
</feature>
<accession>X6MY85</accession>
<comment type="caution">
    <text evidence="2">The sequence shown here is derived from an EMBL/GenBank/DDBJ whole genome shotgun (WGS) entry which is preliminary data.</text>
</comment>
<name>X6MY85_RETFI</name>
<dbReference type="EMBL" id="ASPP01015582">
    <property type="protein sequence ID" value="ETO18045.1"/>
    <property type="molecule type" value="Genomic_DNA"/>
</dbReference>
<proteinExistence type="predicted"/>
<evidence type="ECO:0000313" key="3">
    <source>
        <dbReference type="Proteomes" id="UP000023152"/>
    </source>
</evidence>
<keyword evidence="1" id="KW-0812">Transmembrane</keyword>
<evidence type="ECO:0000313" key="2">
    <source>
        <dbReference type="EMBL" id="ETO18045.1"/>
    </source>
</evidence>
<protein>
    <submittedName>
        <fullName evidence="2">Uncharacterized protein</fullName>
    </submittedName>
</protein>
<organism evidence="2 3">
    <name type="scientific">Reticulomyxa filosa</name>
    <dbReference type="NCBI Taxonomy" id="46433"/>
    <lineage>
        <taxon>Eukaryota</taxon>
        <taxon>Sar</taxon>
        <taxon>Rhizaria</taxon>
        <taxon>Retaria</taxon>
        <taxon>Foraminifera</taxon>
        <taxon>Monothalamids</taxon>
        <taxon>Reticulomyxidae</taxon>
        <taxon>Reticulomyxa</taxon>
    </lineage>
</organism>
<gene>
    <name evidence="2" type="ORF">RFI_19249</name>
</gene>
<keyword evidence="3" id="KW-1185">Reference proteome</keyword>
<dbReference type="AlphaFoldDB" id="X6MY85"/>
<reference evidence="2 3" key="1">
    <citation type="journal article" date="2013" name="Curr. Biol.">
        <title>The Genome of the Foraminiferan Reticulomyxa filosa.</title>
        <authorList>
            <person name="Glockner G."/>
            <person name="Hulsmann N."/>
            <person name="Schleicher M."/>
            <person name="Noegel A.A."/>
            <person name="Eichinger L."/>
            <person name="Gallinger C."/>
            <person name="Pawlowski J."/>
            <person name="Sierra R."/>
            <person name="Euteneuer U."/>
            <person name="Pillet L."/>
            <person name="Moustafa A."/>
            <person name="Platzer M."/>
            <person name="Groth M."/>
            <person name="Szafranski K."/>
            <person name="Schliwa M."/>
        </authorList>
    </citation>
    <scope>NUCLEOTIDE SEQUENCE [LARGE SCALE GENOMIC DNA]</scope>
</reference>
<keyword evidence="1" id="KW-0472">Membrane</keyword>
<evidence type="ECO:0000256" key="1">
    <source>
        <dbReference type="SAM" id="Phobius"/>
    </source>
</evidence>
<keyword evidence="1" id="KW-1133">Transmembrane helix</keyword>
<dbReference type="Proteomes" id="UP000023152">
    <property type="component" value="Unassembled WGS sequence"/>
</dbReference>
<sequence>MIARKKKEEKKILLMQKLKRIFTVSGKHAIQPKEGASTVQTTMIMNECTRSGILYTFLAFSAMMIEYNVYLYRQSYLYDVQDKQAVDMLGLRKMASIMNYTNTCRGQTNNHFETQNLEELKAIIQYWIEKGESKDIFGKQKNIQIFEPLKKKFRNGV</sequence>